<accession>H2BWQ6</accession>
<dbReference type="InterPro" id="IPR007484">
    <property type="entry name" value="Peptidase_M28"/>
</dbReference>
<reference evidence="12" key="1">
    <citation type="journal article" date="2012" name="Stand. Genomic Sci.">
        <title>Genome sequence of the Antarctic rhodopsins-containing flavobacterium Gillisia limnaea type strain (R-8282(T)).</title>
        <authorList>
            <person name="Riedel T."/>
            <person name="Held B."/>
            <person name="Nolan M."/>
            <person name="Lucas S."/>
            <person name="Lapidus A."/>
            <person name="Tice H."/>
            <person name="Del Rio T.G."/>
            <person name="Cheng J.F."/>
            <person name="Han C."/>
            <person name="Tapia R."/>
            <person name="Goodwin L.A."/>
            <person name="Pitluck S."/>
            <person name="Liolios K."/>
            <person name="Mavromatis K."/>
            <person name="Pagani I."/>
            <person name="Ivanova N."/>
            <person name="Mikhailova N."/>
            <person name="Pati A."/>
            <person name="Chen A."/>
            <person name="Palaniappan K."/>
            <person name="Land M."/>
            <person name="Rohde M."/>
            <person name="Tindall B.J."/>
            <person name="Detter J.C."/>
            <person name="Goker M."/>
            <person name="Bristow J."/>
            <person name="Eisen J.A."/>
            <person name="Markowitz V."/>
            <person name="Hugenholtz P."/>
            <person name="Kyrpides N.C."/>
            <person name="Klenk H.P."/>
            <person name="Woyke T."/>
        </authorList>
    </citation>
    <scope>NUCLEOTIDE SEQUENCE [LARGE SCALE GENOMIC DNA]</scope>
    <source>
        <strain evidence="12">DSM 15749 / LMG 21470 / R-8282</strain>
    </source>
</reference>
<evidence type="ECO:0000259" key="10">
    <source>
        <dbReference type="Pfam" id="PF04389"/>
    </source>
</evidence>
<dbReference type="STRING" id="865937.Gilli_2408"/>
<evidence type="ECO:0000256" key="9">
    <source>
        <dbReference type="SAM" id="Phobius"/>
    </source>
</evidence>
<keyword evidence="12" id="KW-1185">Reference proteome</keyword>
<feature type="transmembrane region" description="Helical" evidence="9">
    <location>
        <begin position="505"/>
        <end position="525"/>
    </location>
</feature>
<feature type="transmembrane region" description="Helical" evidence="9">
    <location>
        <begin position="537"/>
        <end position="554"/>
    </location>
</feature>
<dbReference type="SUPFAM" id="SSF53187">
    <property type="entry name" value="Zn-dependent exopeptidases"/>
    <property type="match status" value="1"/>
</dbReference>
<dbReference type="PANTHER" id="PTHR12147">
    <property type="entry name" value="METALLOPEPTIDASE M28 FAMILY MEMBER"/>
    <property type="match status" value="1"/>
</dbReference>
<dbReference type="Gene3D" id="3.40.630.10">
    <property type="entry name" value="Zn peptidases"/>
    <property type="match status" value="1"/>
</dbReference>
<dbReference type="Proteomes" id="UP000003844">
    <property type="component" value="Unassembled WGS sequence"/>
</dbReference>
<keyword evidence="5" id="KW-0926">Vacuole</keyword>
<evidence type="ECO:0000256" key="6">
    <source>
        <dbReference type="ARBA" id="ARBA00022989"/>
    </source>
</evidence>
<organism evidence="11 12">
    <name type="scientific">Gillisia limnaea (strain DSM 15749 / LMG 21470 / R-8282)</name>
    <dbReference type="NCBI Taxonomy" id="865937"/>
    <lineage>
        <taxon>Bacteria</taxon>
        <taxon>Pseudomonadati</taxon>
        <taxon>Bacteroidota</taxon>
        <taxon>Flavobacteriia</taxon>
        <taxon>Flavobacteriales</taxon>
        <taxon>Flavobacteriaceae</taxon>
        <taxon>Gillisia</taxon>
    </lineage>
</organism>
<feature type="transmembrane region" description="Helical" evidence="9">
    <location>
        <begin position="457"/>
        <end position="473"/>
    </location>
</feature>
<dbReference type="InterPro" id="IPR045175">
    <property type="entry name" value="M28_fam"/>
</dbReference>
<evidence type="ECO:0000313" key="11">
    <source>
        <dbReference type="EMBL" id="EHQ03034.1"/>
    </source>
</evidence>
<dbReference type="GO" id="GO:0005774">
    <property type="term" value="C:vacuolar membrane"/>
    <property type="evidence" value="ECO:0007669"/>
    <property type="project" value="UniProtKB-SubCell"/>
</dbReference>
<feature type="domain" description="Peptidase M28" evidence="10">
    <location>
        <begin position="101"/>
        <end position="290"/>
    </location>
</feature>
<comment type="subcellular location">
    <subcellularLocation>
        <location evidence="2">Vacuole membrane</location>
        <topology evidence="2">Multi-pass membrane protein</topology>
    </subcellularLocation>
</comment>
<dbReference type="EMBL" id="JH594606">
    <property type="protein sequence ID" value="EHQ03034.1"/>
    <property type="molecule type" value="Genomic_DNA"/>
</dbReference>
<keyword evidence="9" id="KW-0812">Transmembrane</keyword>
<feature type="transmembrane region" description="Helical" evidence="9">
    <location>
        <begin position="480"/>
        <end position="499"/>
    </location>
</feature>
<protein>
    <recommendedName>
        <fullName evidence="4">Vacuolar membrane protease</fullName>
    </recommendedName>
    <alternativeName>
        <fullName evidence="8">FXNA-related family protease 1</fullName>
    </alternativeName>
</protein>
<evidence type="ECO:0000256" key="8">
    <source>
        <dbReference type="ARBA" id="ARBA00031512"/>
    </source>
</evidence>
<dbReference type="OrthoDB" id="9778250at2"/>
<evidence type="ECO:0000256" key="2">
    <source>
        <dbReference type="ARBA" id="ARBA00004128"/>
    </source>
</evidence>
<dbReference type="eggNOG" id="COG2234">
    <property type="taxonomic scope" value="Bacteria"/>
</dbReference>
<comment type="function">
    <text evidence="1">May be involved in vacuolar sorting and osmoregulation.</text>
</comment>
<dbReference type="PANTHER" id="PTHR12147:SF58">
    <property type="entry name" value="VACUOLAR MEMBRANE PROTEASE"/>
    <property type="match status" value="1"/>
</dbReference>
<dbReference type="GO" id="GO:0006508">
    <property type="term" value="P:proteolysis"/>
    <property type="evidence" value="ECO:0007669"/>
    <property type="project" value="InterPro"/>
</dbReference>
<dbReference type="Pfam" id="PF04389">
    <property type="entry name" value="Peptidase_M28"/>
    <property type="match status" value="1"/>
</dbReference>
<feature type="transmembrane region" description="Helical" evidence="9">
    <location>
        <begin position="433"/>
        <end position="451"/>
    </location>
</feature>
<proteinExistence type="inferred from homology"/>
<dbReference type="GO" id="GO:0008235">
    <property type="term" value="F:metalloexopeptidase activity"/>
    <property type="evidence" value="ECO:0007669"/>
    <property type="project" value="InterPro"/>
</dbReference>
<keyword evidence="9" id="KW-0472">Membrane</keyword>
<sequence length="774" mass="88072">MLKKLSPLLIILILIFCAWFISYSSMPGKESSSEIPETEFSTERAFLHIENIAQTPHYLGSSAHSRIRNYIVNELQELGLEVQMQEGYSINNKGVITRPQNILARIPGSEEGSALLLMSHYDSAGHSSPGASDAASGVATILEGIRAFIKNGKANKNEIILLFTDAEELGLNGADLFVKEHPWSKNVGLALNFEARGSGGNSFMLLETNSGNAALIREFIKAKPDYPVTNSLAYSVYKMLPNDTDLTVLREQANINGYNFAFIDDHFDYHTASDIPENLDRETLAHQGSYLMPLLDYFKDANFSELNSEEDLIYFSLPVGKIISYPFSYIFPMLILAFISFFLVLGYGIFRRKHFLRSVLKGMLPFFISLIGSGILAYLLWMFCLMIYPEYSEMEHGFTYNGYYYIAAVIFLTLSINLFAYHKFSSKDNKAGYLVFPLFFWLLICLLVAFFLKGAAYFILPAFFAILQLGVMLRQKQPNLFLMLLLSLPALVILLPFITTFPVALGLKILFVTAILTTFLFLFFLPVFTYFKLKKALALLCFLIFNVLFITAHFKSSFTEERPKPNSLVYLFNADTKEASWNSYDLMVDSWTSEFFGEDPVIIPSSEEALQSKYGSNFTFKAKAPLKNIPEPGVVFEKLNPLDSLDKTSRYSLKIAPNRKINRMELYVDRKVDFEEFKVNGLTADSIDLGANSFHVFTKRWHSRLLTYHAANRDTLSIEFVVKEEKLPEFLLFESSYDLLENPEFDIPERKKSMIPRPFVVNDALTIRKTIKFN</sequence>
<gene>
    <name evidence="11" type="ORF">Gilli_2408</name>
</gene>
<comment type="similarity">
    <text evidence="3">Belongs to the peptidase M28 family.</text>
</comment>
<dbReference type="HOGENOM" id="CLU_019249_0_0_10"/>
<feature type="transmembrane region" description="Helical" evidence="9">
    <location>
        <begin position="329"/>
        <end position="350"/>
    </location>
</feature>
<evidence type="ECO:0000256" key="1">
    <source>
        <dbReference type="ARBA" id="ARBA00003273"/>
    </source>
</evidence>
<evidence type="ECO:0000256" key="3">
    <source>
        <dbReference type="ARBA" id="ARBA00010918"/>
    </source>
</evidence>
<feature type="transmembrane region" description="Helical" evidence="9">
    <location>
        <begin position="403"/>
        <end position="421"/>
    </location>
</feature>
<feature type="transmembrane region" description="Helical" evidence="9">
    <location>
        <begin position="362"/>
        <end position="388"/>
    </location>
</feature>
<name>H2BWQ6_GILLR</name>
<evidence type="ECO:0000256" key="7">
    <source>
        <dbReference type="ARBA" id="ARBA00023180"/>
    </source>
</evidence>
<evidence type="ECO:0000313" key="12">
    <source>
        <dbReference type="Proteomes" id="UP000003844"/>
    </source>
</evidence>
<evidence type="ECO:0000256" key="4">
    <source>
        <dbReference type="ARBA" id="ARBA00017435"/>
    </source>
</evidence>
<keyword evidence="6 9" id="KW-1133">Transmembrane helix</keyword>
<keyword evidence="7" id="KW-0325">Glycoprotein</keyword>
<dbReference type="AlphaFoldDB" id="H2BWQ6"/>
<dbReference type="RefSeq" id="WP_006989342.1">
    <property type="nucleotide sequence ID" value="NZ_JH594606.1"/>
</dbReference>
<evidence type="ECO:0000256" key="5">
    <source>
        <dbReference type="ARBA" id="ARBA00022554"/>
    </source>
</evidence>